<dbReference type="PROSITE" id="PS00028">
    <property type="entry name" value="ZINC_FINGER_C2H2_1"/>
    <property type="match status" value="1"/>
</dbReference>
<dbReference type="Pfam" id="PF12874">
    <property type="entry name" value="zf-met"/>
    <property type="match status" value="3"/>
</dbReference>
<accession>A0A445KC20</accession>
<dbReference type="PANTHER" id="PTHR47487">
    <property type="entry name" value="OS06G0651300 PROTEIN-RELATED"/>
    <property type="match status" value="1"/>
</dbReference>
<feature type="compositionally biased region" description="Basic residues" evidence="1">
    <location>
        <begin position="96"/>
        <end position="106"/>
    </location>
</feature>
<dbReference type="GO" id="GO:0003676">
    <property type="term" value="F:nucleic acid binding"/>
    <property type="evidence" value="ECO:0007669"/>
    <property type="project" value="InterPro"/>
</dbReference>
<dbReference type="Gene3D" id="3.30.160.60">
    <property type="entry name" value="Classic Zinc Finger"/>
    <property type="match status" value="3"/>
</dbReference>
<evidence type="ECO:0000313" key="4">
    <source>
        <dbReference type="Proteomes" id="UP000289340"/>
    </source>
</evidence>
<dbReference type="InterPro" id="IPR003604">
    <property type="entry name" value="Matrin/U1-like-C_Znf_C2H2"/>
</dbReference>
<proteinExistence type="predicted"/>
<dbReference type="InterPro" id="IPR013087">
    <property type="entry name" value="Znf_C2H2_type"/>
</dbReference>
<dbReference type="InterPro" id="IPR036236">
    <property type="entry name" value="Znf_C2H2_sf"/>
</dbReference>
<dbReference type="SMART" id="SM00355">
    <property type="entry name" value="ZnF_C2H2"/>
    <property type="match status" value="3"/>
</dbReference>
<evidence type="ECO:0000259" key="2">
    <source>
        <dbReference type="PROSITE" id="PS00028"/>
    </source>
</evidence>
<dbReference type="AlphaFoldDB" id="A0A445KC20"/>
<dbReference type="Proteomes" id="UP000289340">
    <property type="component" value="Chromosome 6"/>
</dbReference>
<gene>
    <name evidence="3" type="ORF">D0Y65_015204</name>
</gene>
<comment type="caution">
    <text evidence="3">The sequence shown here is derived from an EMBL/GenBank/DDBJ whole genome shotgun (WGS) entry which is preliminary data.</text>
</comment>
<feature type="region of interest" description="Disordered" evidence="1">
    <location>
        <begin position="59"/>
        <end position="158"/>
    </location>
</feature>
<feature type="non-terminal residue" evidence="3">
    <location>
        <position position="1"/>
    </location>
</feature>
<sequence length="375" mass="42097">CEINCLRNHCRGNNLAQEMAGSSGKQENTMPVKFAIQRELEYRKIVAAFHLRPNSKFTKEVKSSNDASCPKLLPGPSSMKFSSLSGTKRKESPTRSTHHPRLKHQQPFHGSLNHEVQTGACDVKPSNDASLPKPLPGPSSIKFPSLSGTKRKESPTRSTDYLCLQHQQPFHGSRNHEMKTGATDFSLNVKSSNDASLPKSLPGPCTSKFSSLLGTKGKESPSSDHLRLQHHHPFHGTLNHEGELDDIYCKICQISCSSPSNLKQHLRGRKHEQMLQKGGSNSQMQWCEVCCIPCMNEDLLKMHFQGQKHKAKLQMLEISKQGVEAPNKPKWCALCKLWCSDEFAFRLHLGGKKHVKKKDVHKDTMTFIRKIDHAK</sequence>
<feature type="domain" description="C2H2-type" evidence="2">
    <location>
        <begin position="249"/>
        <end position="271"/>
    </location>
</feature>
<reference evidence="3 4" key="1">
    <citation type="submission" date="2018-09" db="EMBL/GenBank/DDBJ databases">
        <title>A high-quality reference genome of wild soybean provides a powerful tool to mine soybean genomes.</title>
        <authorList>
            <person name="Xie M."/>
            <person name="Chung C.Y.L."/>
            <person name="Li M.-W."/>
            <person name="Wong F.-L."/>
            <person name="Chan T.-F."/>
            <person name="Lam H.-M."/>
        </authorList>
    </citation>
    <scope>NUCLEOTIDE SEQUENCE [LARGE SCALE GENOMIC DNA]</scope>
    <source>
        <strain evidence="4">cv. W05</strain>
        <tissue evidence="3">Hypocotyl of etiolated seedlings</tissue>
    </source>
</reference>
<dbReference type="EMBL" id="QZWG01000006">
    <property type="protein sequence ID" value="RZC08364.1"/>
    <property type="molecule type" value="Genomic_DNA"/>
</dbReference>
<name>A0A445KC20_GLYSO</name>
<keyword evidence="4" id="KW-1185">Reference proteome</keyword>
<dbReference type="GO" id="GO:0008270">
    <property type="term" value="F:zinc ion binding"/>
    <property type="evidence" value="ECO:0007669"/>
    <property type="project" value="InterPro"/>
</dbReference>
<dbReference type="SUPFAM" id="SSF57667">
    <property type="entry name" value="beta-beta-alpha zinc fingers"/>
    <property type="match status" value="3"/>
</dbReference>
<dbReference type="SMART" id="SM00451">
    <property type="entry name" value="ZnF_U1"/>
    <property type="match status" value="3"/>
</dbReference>
<evidence type="ECO:0000256" key="1">
    <source>
        <dbReference type="SAM" id="MobiDB-lite"/>
    </source>
</evidence>
<evidence type="ECO:0000313" key="3">
    <source>
        <dbReference type="EMBL" id="RZC08364.1"/>
    </source>
</evidence>
<organism evidence="3 4">
    <name type="scientific">Glycine soja</name>
    <name type="common">Wild soybean</name>
    <dbReference type="NCBI Taxonomy" id="3848"/>
    <lineage>
        <taxon>Eukaryota</taxon>
        <taxon>Viridiplantae</taxon>
        <taxon>Streptophyta</taxon>
        <taxon>Embryophyta</taxon>
        <taxon>Tracheophyta</taxon>
        <taxon>Spermatophyta</taxon>
        <taxon>Magnoliopsida</taxon>
        <taxon>eudicotyledons</taxon>
        <taxon>Gunneridae</taxon>
        <taxon>Pentapetalae</taxon>
        <taxon>rosids</taxon>
        <taxon>fabids</taxon>
        <taxon>Fabales</taxon>
        <taxon>Fabaceae</taxon>
        <taxon>Papilionoideae</taxon>
        <taxon>50 kb inversion clade</taxon>
        <taxon>NPAAA clade</taxon>
        <taxon>indigoferoid/millettioid clade</taxon>
        <taxon>Phaseoleae</taxon>
        <taxon>Glycine</taxon>
        <taxon>Glycine subgen. Soja</taxon>
    </lineage>
</organism>
<protein>
    <recommendedName>
        <fullName evidence="2">C2H2-type domain-containing protein</fullName>
    </recommendedName>
</protein>
<dbReference type="PANTHER" id="PTHR47487:SF8">
    <property type="entry name" value="OS08G0270900 PROTEIN"/>
    <property type="match status" value="1"/>
</dbReference>